<dbReference type="VEuPathDB" id="TriTrypDB:TcIL3000.11.16270"/>
<feature type="transmembrane region" description="Helical" evidence="1">
    <location>
        <begin position="28"/>
        <end position="46"/>
    </location>
</feature>
<keyword evidence="4" id="KW-1185">Reference proteome</keyword>
<feature type="transmembrane region" description="Helical" evidence="1">
    <location>
        <begin position="52"/>
        <end position="75"/>
    </location>
</feature>
<reference evidence="4" key="1">
    <citation type="submission" date="2011-07" db="EMBL/GenBank/DDBJ databases">
        <title>Divergent evolution of antigenic variation in African trypanosomes.</title>
        <authorList>
            <person name="Jackson A.P."/>
            <person name="Berry A."/>
            <person name="Allison H.C."/>
            <person name="Burton P."/>
            <person name="Anderson J."/>
            <person name="Aslett M."/>
            <person name="Brown R."/>
            <person name="Corton N."/>
            <person name="Harris D."/>
            <person name="Hauser H."/>
            <person name="Gamble J."/>
            <person name="Gilderthorp R."/>
            <person name="McQuillan J."/>
            <person name="Quail M.A."/>
            <person name="Sanders M."/>
            <person name="Van Tonder A."/>
            <person name="Ginger M.L."/>
            <person name="Donelson J.E."/>
            <person name="Field M.C."/>
            <person name="Barry J.D."/>
            <person name="Berriman M."/>
            <person name="Hertz-Fowler C."/>
        </authorList>
    </citation>
    <scope>NUCLEOTIDE SEQUENCE [LARGE SCALE GENOMIC DNA]</scope>
    <source>
        <strain evidence="4">IL3000</strain>
    </source>
</reference>
<gene>
    <name evidence="3" type="ORF">TCIL3000_0_38890</name>
    <name evidence="2" type="ORF">TCIL3000_11_16270</name>
</gene>
<keyword evidence="1" id="KW-1133">Transmembrane helix</keyword>
<dbReference type="GO" id="GO:0016192">
    <property type="term" value="P:vesicle-mediated transport"/>
    <property type="evidence" value="ECO:0007669"/>
    <property type="project" value="InterPro"/>
</dbReference>
<evidence type="ECO:0000256" key="1">
    <source>
        <dbReference type="SAM" id="Phobius"/>
    </source>
</evidence>
<dbReference type="Proteomes" id="UP000000702">
    <property type="component" value="Unassembled WGS sequence"/>
</dbReference>
<keyword evidence="1" id="KW-0472">Membrane</keyword>
<feature type="transmembrane region" description="Helical" evidence="1">
    <location>
        <begin position="110"/>
        <end position="131"/>
    </location>
</feature>
<dbReference type="VEuPathDB" id="TriTrypDB:TcIL3000_0_38890"/>
<dbReference type="SMART" id="SM01398">
    <property type="entry name" value="Cornichon"/>
    <property type="match status" value="1"/>
</dbReference>
<dbReference type="EMBL" id="HE575324">
    <property type="protein sequence ID" value="CCC96117.1"/>
    <property type="molecule type" value="Genomic_DNA"/>
</dbReference>
<organism evidence="3 4">
    <name type="scientific">Trypanosoma congolense (strain IL3000)</name>
    <dbReference type="NCBI Taxonomy" id="1068625"/>
    <lineage>
        <taxon>Eukaryota</taxon>
        <taxon>Discoba</taxon>
        <taxon>Euglenozoa</taxon>
        <taxon>Kinetoplastea</taxon>
        <taxon>Metakinetoplastina</taxon>
        <taxon>Trypanosomatida</taxon>
        <taxon>Trypanosomatidae</taxon>
        <taxon>Trypanosoma</taxon>
        <taxon>Nannomonas</taxon>
    </lineage>
</organism>
<protein>
    <submittedName>
        <fullName evidence="2">Uncharacterized protein TCIL3000_11_16270</fullName>
    </submittedName>
</protein>
<dbReference type="InterPro" id="IPR003377">
    <property type="entry name" value="Cornichon"/>
</dbReference>
<proteinExistence type="predicted"/>
<dbReference type="Pfam" id="PF03311">
    <property type="entry name" value="Cornichon"/>
    <property type="match status" value="1"/>
</dbReference>
<evidence type="ECO:0000313" key="3">
    <source>
        <dbReference type="EMBL" id="CCD13104.1"/>
    </source>
</evidence>
<evidence type="ECO:0000313" key="2">
    <source>
        <dbReference type="EMBL" id="CCC96117.1"/>
    </source>
</evidence>
<dbReference type="OMA" id="FHFISGW"/>
<evidence type="ECO:0000313" key="4">
    <source>
        <dbReference type="Proteomes" id="UP000000702"/>
    </source>
</evidence>
<keyword evidence="1" id="KW-0812">Transmembrane</keyword>
<reference evidence="3 4" key="2">
    <citation type="journal article" date="2012" name="Proc. Natl. Acad. Sci. U.S.A.">
        <title>Antigenic diversity is generated by distinct evolutionary mechanisms in African trypanosome species.</title>
        <authorList>
            <person name="Jackson A.P."/>
            <person name="Berry A."/>
            <person name="Aslett M."/>
            <person name="Allison H.C."/>
            <person name="Burton P."/>
            <person name="Vavrova-Anderson J."/>
            <person name="Brown R."/>
            <person name="Browne H."/>
            <person name="Corton N."/>
            <person name="Hauser H."/>
            <person name="Gamble J."/>
            <person name="Gilderthorp R."/>
            <person name="Marcello L."/>
            <person name="McQuillan J."/>
            <person name="Otto T.D."/>
            <person name="Quail M.A."/>
            <person name="Sanders M.J."/>
            <person name="van Tonder A."/>
            <person name="Ginger M.L."/>
            <person name="Field M.C."/>
            <person name="Barry J.D."/>
            <person name="Hertz-Fowler C."/>
            <person name="Berriman M."/>
        </authorList>
    </citation>
    <scope>NUCLEOTIDE SEQUENCE [LARGE SCALE GENOMIC DNA]</scope>
    <source>
        <strain evidence="3 4">IL3000</strain>
    </source>
</reference>
<name>F9W7D8_TRYCI</name>
<dbReference type="EMBL" id="CAEQ01001011">
    <property type="protein sequence ID" value="CCD13104.1"/>
    <property type="molecule type" value="Genomic_DNA"/>
</dbReference>
<accession>F9W7D8</accession>
<feature type="transmembrane region" description="Helical" evidence="1">
    <location>
        <begin position="157"/>
        <end position="179"/>
    </location>
</feature>
<dbReference type="AlphaFoldDB" id="F9W7D8"/>
<sequence length="183" mass="21087">MRILQQQAEVWHAVLHPSKHSWGERKRAYLFLFAYCLAIATLIASLMHFIGAWVACGLLQLVMLIFSMTFALNIADCRDKCLNVLECERAINPILEVYIALRVAQLLHTAFILCDIPMSIGIVLALLYSLWRLWYGSYFVDATSLWREVGRLEKESYIYIAVDTLLFAAYLVILVFVMVNRYS</sequence>